<feature type="region of interest" description="Disordered" evidence="1">
    <location>
        <begin position="46"/>
        <end position="117"/>
    </location>
</feature>
<dbReference type="RefSeq" id="WP_142618734.1">
    <property type="nucleotide sequence ID" value="NZ_VIRM01000011.1"/>
</dbReference>
<keyword evidence="2" id="KW-0732">Signal</keyword>
<comment type="caution">
    <text evidence="3">The sequence shown here is derived from an EMBL/GenBank/DDBJ whole genome shotgun (WGS) entry which is preliminary data.</text>
</comment>
<feature type="signal peptide" evidence="2">
    <location>
        <begin position="1"/>
        <end position="28"/>
    </location>
</feature>
<dbReference type="AlphaFoldDB" id="A0A544YXG1"/>
<feature type="compositionally biased region" description="Low complexity" evidence="1">
    <location>
        <begin position="46"/>
        <end position="80"/>
    </location>
</feature>
<evidence type="ECO:0008006" key="5">
    <source>
        <dbReference type="Google" id="ProtNLM"/>
    </source>
</evidence>
<accession>A0A544YXG1</accession>
<protein>
    <recommendedName>
        <fullName evidence="5">Lipoprotein</fullName>
    </recommendedName>
</protein>
<evidence type="ECO:0000256" key="2">
    <source>
        <dbReference type="SAM" id="SignalP"/>
    </source>
</evidence>
<organism evidence="3 4">
    <name type="scientific">Microbispora hainanensis</name>
    <dbReference type="NCBI Taxonomy" id="568844"/>
    <lineage>
        <taxon>Bacteria</taxon>
        <taxon>Bacillati</taxon>
        <taxon>Actinomycetota</taxon>
        <taxon>Actinomycetes</taxon>
        <taxon>Streptosporangiales</taxon>
        <taxon>Streptosporangiaceae</taxon>
        <taxon>Microbispora</taxon>
    </lineage>
</organism>
<evidence type="ECO:0000313" key="3">
    <source>
        <dbReference type="EMBL" id="TQS21459.1"/>
    </source>
</evidence>
<proteinExistence type="predicted"/>
<sequence>MTTFDLFRRGAVPAVAVTLLSLTACSSASGTSASPTVTATVTVTAPASPAEPSADPAASETPAADTPTDTPTDSATAAPTRKPVKAGPPITDKTPAPFGGTIQSDPKHDFTKGLSPSSDGVVRGQLVAMHDENVAEYRPVKFVKEYGGSTTGHFEGPPEGDVTAFAAPIAGNVVFLSAVGCDGKDQTIDGAYLGTERCSRDKLVLRADKGDLRALITVKGGQIVKVTEIYAA</sequence>
<dbReference type="EMBL" id="VIRM01000011">
    <property type="protein sequence ID" value="TQS21459.1"/>
    <property type="molecule type" value="Genomic_DNA"/>
</dbReference>
<dbReference type="Proteomes" id="UP000316541">
    <property type="component" value="Unassembled WGS sequence"/>
</dbReference>
<evidence type="ECO:0000313" key="4">
    <source>
        <dbReference type="Proteomes" id="UP000316541"/>
    </source>
</evidence>
<evidence type="ECO:0000256" key="1">
    <source>
        <dbReference type="SAM" id="MobiDB-lite"/>
    </source>
</evidence>
<gene>
    <name evidence="3" type="ORF">FLX08_11550</name>
</gene>
<reference evidence="3 4" key="1">
    <citation type="submission" date="2019-07" db="EMBL/GenBank/DDBJ databases">
        <title>Microbispora hainanensis DSM 45428.</title>
        <authorList>
            <person name="Thawai C."/>
        </authorList>
    </citation>
    <scope>NUCLEOTIDE SEQUENCE [LARGE SCALE GENOMIC DNA]</scope>
    <source>
        <strain evidence="3 4">DSM 45428</strain>
    </source>
</reference>
<feature type="chain" id="PRO_5038904760" description="Lipoprotein" evidence="2">
    <location>
        <begin position="29"/>
        <end position="232"/>
    </location>
</feature>
<name>A0A544YXG1_9ACTN</name>